<gene>
    <name evidence="2" type="ORF">FN846DRAFT_912470</name>
</gene>
<dbReference type="InParanoid" id="A0A5J5EI42"/>
<feature type="compositionally biased region" description="Basic and acidic residues" evidence="1">
    <location>
        <begin position="11"/>
        <end position="26"/>
    </location>
</feature>
<evidence type="ECO:0000313" key="3">
    <source>
        <dbReference type="Proteomes" id="UP000326924"/>
    </source>
</evidence>
<reference evidence="2 3" key="1">
    <citation type="submission" date="2019-09" db="EMBL/GenBank/DDBJ databases">
        <title>Draft genome of the ectomycorrhizal ascomycete Sphaerosporella brunnea.</title>
        <authorList>
            <consortium name="DOE Joint Genome Institute"/>
            <person name="Benucci G.M."/>
            <person name="Marozzi G."/>
            <person name="Antonielli L."/>
            <person name="Sanchez S."/>
            <person name="Marco P."/>
            <person name="Wang X."/>
            <person name="Falini L.B."/>
            <person name="Barry K."/>
            <person name="Haridas S."/>
            <person name="Lipzen A."/>
            <person name="Labutti K."/>
            <person name="Grigoriev I.V."/>
            <person name="Murat C."/>
            <person name="Martin F."/>
            <person name="Albertini E."/>
            <person name="Donnini D."/>
            <person name="Bonito G."/>
        </authorList>
    </citation>
    <scope>NUCLEOTIDE SEQUENCE [LARGE SCALE GENOMIC DNA]</scope>
    <source>
        <strain evidence="2 3">Sb_GMNB300</strain>
    </source>
</reference>
<organism evidence="2 3">
    <name type="scientific">Sphaerosporella brunnea</name>
    <dbReference type="NCBI Taxonomy" id="1250544"/>
    <lineage>
        <taxon>Eukaryota</taxon>
        <taxon>Fungi</taxon>
        <taxon>Dikarya</taxon>
        <taxon>Ascomycota</taxon>
        <taxon>Pezizomycotina</taxon>
        <taxon>Pezizomycetes</taxon>
        <taxon>Pezizales</taxon>
        <taxon>Pyronemataceae</taxon>
        <taxon>Sphaerosporella</taxon>
    </lineage>
</organism>
<feature type="compositionally biased region" description="Polar residues" evidence="1">
    <location>
        <begin position="56"/>
        <end position="68"/>
    </location>
</feature>
<comment type="caution">
    <text evidence="2">The sequence shown here is derived from an EMBL/GenBank/DDBJ whole genome shotgun (WGS) entry which is preliminary data.</text>
</comment>
<feature type="region of interest" description="Disordered" evidence="1">
    <location>
        <begin position="1"/>
        <end position="68"/>
    </location>
</feature>
<dbReference type="AlphaFoldDB" id="A0A5J5EI42"/>
<evidence type="ECO:0000313" key="2">
    <source>
        <dbReference type="EMBL" id="KAA8894803.1"/>
    </source>
</evidence>
<feature type="compositionally biased region" description="Basic and acidic residues" evidence="1">
    <location>
        <begin position="33"/>
        <end position="42"/>
    </location>
</feature>
<dbReference type="EMBL" id="VXIS01000309">
    <property type="protein sequence ID" value="KAA8894803.1"/>
    <property type="molecule type" value="Genomic_DNA"/>
</dbReference>
<sequence length="235" mass="25667">MLSGPCAPLSIHRDAGSSLDKRHSSNEPDLEAPSERIDDKQETIGANAGGPLSGEMRNTANGNTNSTTMHGRLTVVYERLGPLTRRSRETGGKTWLTRKLLEPLEGAQISTKGSGHTYPLPEAEDGANTATLTTRLRDYVACWSRTAKTSAVNSPEEAINTSNLEVLATPHVFHETAKVSTADSRTRAVLFFWNTLRIHGVRVLAATVLRDMDVSNPKALRPLQGRFKDQRPQQA</sequence>
<evidence type="ECO:0000256" key="1">
    <source>
        <dbReference type="SAM" id="MobiDB-lite"/>
    </source>
</evidence>
<keyword evidence="3" id="KW-1185">Reference proteome</keyword>
<dbReference type="Proteomes" id="UP000326924">
    <property type="component" value="Unassembled WGS sequence"/>
</dbReference>
<accession>A0A5J5EI42</accession>
<protein>
    <submittedName>
        <fullName evidence="2">Uncharacterized protein</fullName>
    </submittedName>
</protein>
<name>A0A5J5EI42_9PEZI</name>
<proteinExistence type="predicted"/>